<reference evidence="2" key="1">
    <citation type="submission" date="2022-11" db="UniProtKB">
        <authorList>
            <consortium name="WormBaseParasite"/>
        </authorList>
    </citation>
    <scope>IDENTIFICATION</scope>
</reference>
<name>A0A914Q3X8_9BILA</name>
<sequence length="119" mass="13473">MRVFESIILFCLPFVYGKREQLILPSDGIQISFLETIPNIRVQVFPALEMYTVNFVRGLDDDVSLGNAFGFNFDGLNYIIVVTELEPDPTTPTEDTVVLVSQQSISLTYARVHIPNFQL</sequence>
<evidence type="ECO:0000313" key="1">
    <source>
        <dbReference type="Proteomes" id="UP000887578"/>
    </source>
</evidence>
<dbReference type="AlphaFoldDB" id="A0A914Q3X8"/>
<proteinExistence type="predicted"/>
<keyword evidence="1" id="KW-1185">Reference proteome</keyword>
<dbReference type="Proteomes" id="UP000887578">
    <property type="component" value="Unplaced"/>
</dbReference>
<protein>
    <submittedName>
        <fullName evidence="2">Uncharacterized protein</fullName>
    </submittedName>
</protein>
<accession>A0A914Q3X8</accession>
<evidence type="ECO:0000313" key="2">
    <source>
        <dbReference type="WBParaSite" id="PDA_v2.g26014.t1"/>
    </source>
</evidence>
<organism evidence="1 2">
    <name type="scientific">Panagrolaimus davidi</name>
    <dbReference type="NCBI Taxonomy" id="227884"/>
    <lineage>
        <taxon>Eukaryota</taxon>
        <taxon>Metazoa</taxon>
        <taxon>Ecdysozoa</taxon>
        <taxon>Nematoda</taxon>
        <taxon>Chromadorea</taxon>
        <taxon>Rhabditida</taxon>
        <taxon>Tylenchina</taxon>
        <taxon>Panagrolaimomorpha</taxon>
        <taxon>Panagrolaimoidea</taxon>
        <taxon>Panagrolaimidae</taxon>
        <taxon>Panagrolaimus</taxon>
    </lineage>
</organism>
<dbReference type="WBParaSite" id="PDA_v2.g26014.t1">
    <property type="protein sequence ID" value="PDA_v2.g26014.t1"/>
    <property type="gene ID" value="PDA_v2.g26014"/>
</dbReference>